<dbReference type="AlphaFoldDB" id="A0A2P2P7J8"/>
<evidence type="ECO:0000313" key="1">
    <source>
        <dbReference type="EMBL" id="MBX50736.1"/>
    </source>
</evidence>
<accession>A0A2P2P7J8</accession>
<protein>
    <submittedName>
        <fullName evidence="1">Uncharacterized protein</fullName>
    </submittedName>
</protein>
<name>A0A2P2P7J8_RHIMU</name>
<sequence length="32" mass="3752">MVLVFLLPQQSGSIIYNNNIFEETFDLQHLDL</sequence>
<proteinExistence type="predicted"/>
<reference evidence="1" key="1">
    <citation type="submission" date="2018-02" db="EMBL/GenBank/DDBJ databases">
        <title>Rhizophora mucronata_Transcriptome.</title>
        <authorList>
            <person name="Meera S.P."/>
            <person name="Sreeshan A."/>
            <person name="Augustine A."/>
        </authorList>
    </citation>
    <scope>NUCLEOTIDE SEQUENCE</scope>
    <source>
        <tissue evidence="1">Leaf</tissue>
    </source>
</reference>
<organism evidence="1">
    <name type="scientific">Rhizophora mucronata</name>
    <name type="common">Asiatic mangrove</name>
    <dbReference type="NCBI Taxonomy" id="61149"/>
    <lineage>
        <taxon>Eukaryota</taxon>
        <taxon>Viridiplantae</taxon>
        <taxon>Streptophyta</taxon>
        <taxon>Embryophyta</taxon>
        <taxon>Tracheophyta</taxon>
        <taxon>Spermatophyta</taxon>
        <taxon>Magnoliopsida</taxon>
        <taxon>eudicotyledons</taxon>
        <taxon>Gunneridae</taxon>
        <taxon>Pentapetalae</taxon>
        <taxon>rosids</taxon>
        <taxon>fabids</taxon>
        <taxon>Malpighiales</taxon>
        <taxon>Rhizophoraceae</taxon>
        <taxon>Rhizophora</taxon>
    </lineage>
</organism>
<dbReference type="EMBL" id="GGEC01070252">
    <property type="protein sequence ID" value="MBX50736.1"/>
    <property type="molecule type" value="Transcribed_RNA"/>
</dbReference>